<dbReference type="PATRIC" id="fig|1202724.3.peg.1550"/>
<keyword evidence="2" id="KW-1185">Reference proteome</keyword>
<proteinExistence type="predicted"/>
<dbReference type="AlphaFoldDB" id="A0A0M8MHH7"/>
<gene>
    <name evidence="1" type="ORF">AM493_07440</name>
</gene>
<protein>
    <submittedName>
        <fullName evidence="1">Uncharacterized protein</fullName>
    </submittedName>
</protein>
<name>A0A0M8MHH7_9FLAO</name>
<comment type="caution">
    <text evidence="1">The sequence shown here is derived from an EMBL/GenBank/DDBJ whole genome shotgun (WGS) entry which is preliminary data.</text>
</comment>
<dbReference type="OrthoDB" id="948713at2"/>
<sequence length="163" mass="18277">MEQVEFTLPNNRNLELEGLGSIIQPKWSSLKAELTAGSSHYNLEPRGFWGTRFELLQNGRVMYEVKAGFWGKVTVTPLHEAHHFYTITYGKGFNKGYRLLDYKGEEVATVTSGMRKWKTFYTLSTIPGFTDTDQGKLLALLLVRNYRGAQQAAVAAGTTHIAG</sequence>
<reference evidence="1 2" key="1">
    <citation type="submission" date="2015-08" db="EMBL/GenBank/DDBJ databases">
        <title>Whole genome sequence of Flavobacterium akiainvivens IK-1T, from decaying Wikstroemia oahuensis, an endemic Hawaiian shrub.</title>
        <authorList>
            <person name="Wan X."/>
            <person name="Hou S."/>
            <person name="Saito J."/>
            <person name="Donachie S."/>
        </authorList>
    </citation>
    <scope>NUCLEOTIDE SEQUENCE [LARGE SCALE GENOMIC DNA]</scope>
    <source>
        <strain evidence="1 2">IK-1</strain>
    </source>
</reference>
<organism evidence="1 2">
    <name type="scientific">Flavobacterium akiainvivens</name>
    <dbReference type="NCBI Taxonomy" id="1202724"/>
    <lineage>
        <taxon>Bacteria</taxon>
        <taxon>Pseudomonadati</taxon>
        <taxon>Bacteroidota</taxon>
        <taxon>Flavobacteriia</taxon>
        <taxon>Flavobacteriales</taxon>
        <taxon>Flavobacteriaceae</taxon>
        <taxon>Flavobacterium</taxon>
    </lineage>
</organism>
<dbReference type="STRING" id="1202724.AM493_07440"/>
<dbReference type="Proteomes" id="UP000037755">
    <property type="component" value="Unassembled WGS sequence"/>
</dbReference>
<dbReference type="EMBL" id="LIYD01000005">
    <property type="protein sequence ID" value="KOS05887.1"/>
    <property type="molecule type" value="Genomic_DNA"/>
</dbReference>
<accession>A0A0M8MHH7</accession>
<evidence type="ECO:0000313" key="2">
    <source>
        <dbReference type="Proteomes" id="UP000037755"/>
    </source>
</evidence>
<evidence type="ECO:0000313" key="1">
    <source>
        <dbReference type="EMBL" id="KOS05887.1"/>
    </source>
</evidence>
<dbReference type="RefSeq" id="WP_054407209.1">
    <property type="nucleotide sequence ID" value="NZ_FOYA01000008.1"/>
</dbReference>